<evidence type="ECO:0000313" key="13">
    <source>
        <dbReference type="EMBL" id="KAA0168649.1"/>
    </source>
</evidence>
<dbReference type="AlphaFoldDB" id="A0A5A8DTY2"/>
<name>A0A5A8DTY2_CAFRO</name>
<dbReference type="SMART" id="SM00450">
    <property type="entry name" value="RHOD"/>
    <property type="match status" value="1"/>
</dbReference>
<dbReference type="InterPro" id="IPR036873">
    <property type="entry name" value="Rhodanese-like_dom_sf"/>
</dbReference>
<feature type="region of interest" description="Disordered" evidence="11">
    <location>
        <begin position="221"/>
        <end position="282"/>
    </location>
</feature>
<feature type="domain" description="Rhodanese" evidence="12">
    <location>
        <begin position="112"/>
        <end position="207"/>
    </location>
</feature>
<feature type="compositionally biased region" description="Low complexity" evidence="11">
    <location>
        <begin position="298"/>
        <end position="311"/>
    </location>
</feature>
<dbReference type="PANTHER" id="PTHR44390:SF1">
    <property type="entry name" value="CENTROSOMAL PROTEIN OF 41 KDA"/>
    <property type="match status" value="1"/>
</dbReference>
<dbReference type="InterPro" id="IPR051889">
    <property type="entry name" value="CEP41"/>
</dbReference>
<dbReference type="Proteomes" id="UP000324907">
    <property type="component" value="Unassembled WGS sequence"/>
</dbReference>
<feature type="region of interest" description="Disordered" evidence="11">
    <location>
        <begin position="298"/>
        <end position="324"/>
    </location>
</feature>
<dbReference type="GO" id="GO:0015031">
    <property type="term" value="P:protein transport"/>
    <property type="evidence" value="ECO:0007669"/>
    <property type="project" value="UniProtKB-KW"/>
</dbReference>
<sequence length="324" mass="33739">MHRSAKLGPAKARTPAALLPKSKRYDSVQSSLDTGASITKARAKPARCAVLKRMDESFARLTVAQLYELLVEAEVPRPRVDGGACGVGAEGRAAASGEPRRVVYGADDEPEFVAPLLLVDVRDRADFEDCHIMTAMCCSALDIRQERIPREIAQLRGRPTAKLVLYDEGEEAAPDVAHRFTTRGFTNVFVLSGGLRAVARRSPLLIDGPVPDWLVEAVSPSKPGTAASARSGAPHSAASTARPGRGGRAAAGPPSRAARSSAAAAPAPTRPPLPAGMFTPDADPVATAAEARHATAMRGLSGRSGSAAAALIGMPTHGPSPGRR</sequence>
<dbReference type="GO" id="GO:0005813">
    <property type="term" value="C:centrosome"/>
    <property type="evidence" value="ECO:0007669"/>
    <property type="project" value="UniProtKB-SubCell"/>
</dbReference>
<organism evidence="13 14">
    <name type="scientific">Cafeteria roenbergensis</name>
    <name type="common">Marine flagellate</name>
    <dbReference type="NCBI Taxonomy" id="33653"/>
    <lineage>
        <taxon>Eukaryota</taxon>
        <taxon>Sar</taxon>
        <taxon>Stramenopiles</taxon>
        <taxon>Bigyra</taxon>
        <taxon>Opalozoa</taxon>
        <taxon>Bicosoecida</taxon>
        <taxon>Cafeteriaceae</taxon>
        <taxon>Cafeteria</taxon>
    </lineage>
</organism>
<evidence type="ECO:0000259" key="12">
    <source>
        <dbReference type="PROSITE" id="PS50206"/>
    </source>
</evidence>
<evidence type="ECO:0000256" key="1">
    <source>
        <dbReference type="ARBA" id="ARBA00004120"/>
    </source>
</evidence>
<feature type="compositionally biased region" description="Low complexity" evidence="11">
    <location>
        <begin position="250"/>
        <end position="267"/>
    </location>
</feature>
<dbReference type="PANTHER" id="PTHR44390">
    <property type="entry name" value="CENTROSOMAL PROTEIN OF 41 KDA"/>
    <property type="match status" value="1"/>
</dbReference>
<evidence type="ECO:0000256" key="11">
    <source>
        <dbReference type="SAM" id="MobiDB-lite"/>
    </source>
</evidence>
<comment type="caution">
    <text evidence="13">The sequence shown here is derived from an EMBL/GenBank/DDBJ whole genome shotgun (WGS) entry which is preliminary data.</text>
</comment>
<evidence type="ECO:0000256" key="3">
    <source>
        <dbReference type="ARBA" id="ARBA00022448"/>
    </source>
</evidence>
<dbReference type="Pfam" id="PF00581">
    <property type="entry name" value="Rhodanese"/>
    <property type="match status" value="1"/>
</dbReference>
<evidence type="ECO:0000256" key="9">
    <source>
        <dbReference type="ARBA" id="ARBA00023273"/>
    </source>
</evidence>
<comment type="similarity">
    <text evidence="10">Belongs to the CEP41 family.</text>
</comment>
<reference evidence="13 14" key="1">
    <citation type="submission" date="2019-07" db="EMBL/GenBank/DDBJ databases">
        <title>Genomes of Cafeteria roenbergensis.</title>
        <authorList>
            <person name="Fischer M.G."/>
            <person name="Hackl T."/>
            <person name="Roman M."/>
        </authorList>
    </citation>
    <scope>NUCLEOTIDE SEQUENCE [LARGE SCALE GENOMIC DNA]</scope>
    <source>
        <strain evidence="13 14">RCC970-E3</strain>
    </source>
</reference>
<comment type="subcellular location">
    <subcellularLocation>
        <location evidence="1">Cytoplasm</location>
        <location evidence="1">Cytoskeleton</location>
        <location evidence="1">Cilium basal body</location>
    </subcellularLocation>
    <subcellularLocation>
        <location evidence="2">Cytoplasm</location>
        <location evidence="2">Cytoskeleton</location>
        <location evidence="2">Microtubule organizing center</location>
        <location evidence="2">Centrosome</location>
    </subcellularLocation>
</comment>
<evidence type="ECO:0000313" key="14">
    <source>
        <dbReference type="Proteomes" id="UP000324907"/>
    </source>
</evidence>
<evidence type="ECO:0000256" key="10">
    <source>
        <dbReference type="ARBA" id="ARBA00038465"/>
    </source>
</evidence>
<evidence type="ECO:0000256" key="2">
    <source>
        <dbReference type="ARBA" id="ARBA00004300"/>
    </source>
</evidence>
<dbReference type="InterPro" id="IPR001763">
    <property type="entry name" value="Rhodanese-like_dom"/>
</dbReference>
<proteinExistence type="inferred from homology"/>
<keyword evidence="5" id="KW-0970">Cilium biogenesis/degradation</keyword>
<keyword evidence="4" id="KW-0963">Cytoplasm</keyword>
<dbReference type="SUPFAM" id="SSF52821">
    <property type="entry name" value="Rhodanese/Cell cycle control phosphatase"/>
    <property type="match status" value="1"/>
</dbReference>
<feature type="region of interest" description="Disordered" evidence="11">
    <location>
        <begin position="1"/>
        <end position="20"/>
    </location>
</feature>
<dbReference type="CDD" id="cd00158">
    <property type="entry name" value="RHOD"/>
    <property type="match status" value="1"/>
</dbReference>
<dbReference type="PROSITE" id="PS50206">
    <property type="entry name" value="RHODANESE_3"/>
    <property type="match status" value="1"/>
</dbReference>
<dbReference type="GO" id="GO:0036064">
    <property type="term" value="C:ciliary basal body"/>
    <property type="evidence" value="ECO:0007669"/>
    <property type="project" value="TreeGrafter"/>
</dbReference>
<keyword evidence="7" id="KW-0969">Cilium</keyword>
<keyword evidence="9" id="KW-0966">Cell projection</keyword>
<evidence type="ECO:0000256" key="8">
    <source>
        <dbReference type="ARBA" id="ARBA00023212"/>
    </source>
</evidence>
<keyword evidence="8" id="KW-0206">Cytoskeleton</keyword>
<evidence type="ECO:0000256" key="7">
    <source>
        <dbReference type="ARBA" id="ARBA00023069"/>
    </source>
</evidence>
<evidence type="ECO:0000256" key="4">
    <source>
        <dbReference type="ARBA" id="ARBA00022490"/>
    </source>
</evidence>
<keyword evidence="3" id="KW-0813">Transport</keyword>
<dbReference type="GO" id="GO:0060271">
    <property type="term" value="P:cilium assembly"/>
    <property type="evidence" value="ECO:0007669"/>
    <property type="project" value="TreeGrafter"/>
</dbReference>
<evidence type="ECO:0000256" key="6">
    <source>
        <dbReference type="ARBA" id="ARBA00022927"/>
    </source>
</evidence>
<dbReference type="Gene3D" id="3.40.250.10">
    <property type="entry name" value="Rhodanese-like domain"/>
    <property type="match status" value="1"/>
</dbReference>
<protein>
    <recommendedName>
        <fullName evidence="12">Rhodanese domain-containing protein</fullName>
    </recommendedName>
</protein>
<keyword evidence="6" id="KW-0653">Protein transport</keyword>
<evidence type="ECO:0000256" key="5">
    <source>
        <dbReference type="ARBA" id="ARBA00022794"/>
    </source>
</evidence>
<gene>
    <name evidence="13" type="ORF">FNF28_02389</name>
</gene>
<accession>A0A5A8DTY2</accession>
<dbReference type="EMBL" id="VLTL01000027">
    <property type="protein sequence ID" value="KAA0168649.1"/>
    <property type="molecule type" value="Genomic_DNA"/>
</dbReference>